<dbReference type="EMBL" id="VLKH01000001">
    <property type="protein sequence ID" value="TWH83516.1"/>
    <property type="molecule type" value="Genomic_DNA"/>
</dbReference>
<keyword evidence="2 8" id="KW-0732">Signal</keyword>
<dbReference type="AlphaFoldDB" id="A0A562JJZ7"/>
<evidence type="ECO:0000256" key="4">
    <source>
        <dbReference type="ARBA" id="ARBA00023139"/>
    </source>
</evidence>
<dbReference type="Proteomes" id="UP000315343">
    <property type="component" value="Unassembled WGS sequence"/>
</dbReference>
<keyword evidence="10" id="KW-1185">Reference proteome</keyword>
<comment type="subcellular location">
    <subcellularLocation>
        <location evidence="1">Membrane</location>
        <topology evidence="1">Lipid-anchor</topology>
    </subcellularLocation>
</comment>
<feature type="chain" id="PRO_5039476283" description="Lipoprotein" evidence="8">
    <location>
        <begin position="26"/>
        <end position="288"/>
    </location>
</feature>
<dbReference type="Pfam" id="PF03180">
    <property type="entry name" value="Lipoprotein_9"/>
    <property type="match status" value="1"/>
</dbReference>
<dbReference type="RefSeq" id="WP_145078553.1">
    <property type="nucleotide sequence ID" value="NZ_JAYFNS010000020.1"/>
</dbReference>
<evidence type="ECO:0000256" key="5">
    <source>
        <dbReference type="ARBA" id="ARBA00023288"/>
    </source>
</evidence>
<feature type="lipid moiety-binding region" description="S-diacylglycerol cysteine" evidence="7">
    <location>
        <position position="23"/>
    </location>
</feature>
<evidence type="ECO:0000256" key="2">
    <source>
        <dbReference type="ARBA" id="ARBA00022729"/>
    </source>
</evidence>
<dbReference type="GO" id="GO:0016020">
    <property type="term" value="C:membrane"/>
    <property type="evidence" value="ECO:0007669"/>
    <property type="project" value="UniProtKB-SubCell"/>
</dbReference>
<comment type="caution">
    <text evidence="9">The sequence shown here is derived from an EMBL/GenBank/DDBJ whole genome shotgun (WGS) entry which is preliminary data.</text>
</comment>
<feature type="signal peptide" evidence="8">
    <location>
        <begin position="1"/>
        <end position="25"/>
    </location>
</feature>
<dbReference type="OrthoDB" id="9812878at2"/>
<dbReference type="PANTHER" id="PTHR30429">
    <property type="entry name" value="D-METHIONINE-BINDING LIPOPROTEIN METQ"/>
    <property type="match status" value="1"/>
</dbReference>
<organism evidence="9 10">
    <name type="scientific">Sedimentibacter saalensis</name>
    <dbReference type="NCBI Taxonomy" id="130788"/>
    <lineage>
        <taxon>Bacteria</taxon>
        <taxon>Bacillati</taxon>
        <taxon>Bacillota</taxon>
        <taxon>Tissierellia</taxon>
        <taxon>Sedimentibacter</taxon>
    </lineage>
</organism>
<proteinExistence type="inferred from homology"/>
<evidence type="ECO:0000313" key="10">
    <source>
        <dbReference type="Proteomes" id="UP000315343"/>
    </source>
</evidence>
<accession>A0A562JJZ7</accession>
<dbReference type="PANTHER" id="PTHR30429:SF0">
    <property type="entry name" value="METHIONINE-BINDING LIPOPROTEIN METQ"/>
    <property type="match status" value="1"/>
</dbReference>
<dbReference type="SUPFAM" id="SSF53850">
    <property type="entry name" value="Periplasmic binding protein-like II"/>
    <property type="match status" value="1"/>
</dbReference>
<evidence type="ECO:0000256" key="3">
    <source>
        <dbReference type="ARBA" id="ARBA00023136"/>
    </source>
</evidence>
<dbReference type="InterPro" id="IPR004872">
    <property type="entry name" value="Lipoprotein_NlpA"/>
</dbReference>
<sequence length="288" mass="30886">MKNIKKLFLLLVVAALALGAAGCQKKEEAPAEKPAAETPAADTAELKKITVAATAVPHAEILEQVKEDLKAEGYELEIVVFSDYVQPNLVVEAGDIDANFFQHKPYLDDFNKENKTNIVPVAVVHYEPLGIYPGKSNDLSNIPDGASIAVPNDTTNEARALLLLEANGLIKVKEGAGLSATKKDIVENPHNLEIVELEAAQVARVAGETDFVVLNGNYALDAGFNVATDALAKEEQDSEAAQVYANILCVKAGNEEKEEIKALIDALKSDKIKSYIAETYQGAVIAMD</sequence>
<dbReference type="PIRSF" id="PIRSF002854">
    <property type="entry name" value="MetQ"/>
    <property type="match status" value="1"/>
</dbReference>
<comment type="similarity">
    <text evidence="6">Belongs to the nlpA lipoprotein family.</text>
</comment>
<evidence type="ECO:0000256" key="7">
    <source>
        <dbReference type="PIRSR" id="PIRSR002854-1"/>
    </source>
</evidence>
<evidence type="ECO:0000256" key="6">
    <source>
        <dbReference type="PIRNR" id="PIRNR002854"/>
    </source>
</evidence>
<dbReference type="PROSITE" id="PS51257">
    <property type="entry name" value="PROKAR_LIPOPROTEIN"/>
    <property type="match status" value="1"/>
</dbReference>
<name>A0A562JJZ7_9FIRM</name>
<keyword evidence="3" id="KW-0472">Membrane</keyword>
<dbReference type="CDD" id="cd13597">
    <property type="entry name" value="PBP2_lipoprotein_Tp32"/>
    <property type="match status" value="1"/>
</dbReference>
<protein>
    <recommendedName>
        <fullName evidence="6">Lipoprotein</fullName>
    </recommendedName>
</protein>
<reference evidence="9 10" key="1">
    <citation type="submission" date="2019-07" db="EMBL/GenBank/DDBJ databases">
        <title>Genomic Encyclopedia of Type Strains, Phase I: the one thousand microbial genomes (KMG-I) project.</title>
        <authorList>
            <person name="Kyrpides N."/>
        </authorList>
    </citation>
    <scope>NUCLEOTIDE SEQUENCE [LARGE SCALE GENOMIC DNA]</scope>
    <source>
        <strain evidence="9 10">DSM 13558</strain>
    </source>
</reference>
<keyword evidence="5 6" id="KW-0449">Lipoprotein</keyword>
<evidence type="ECO:0000256" key="8">
    <source>
        <dbReference type="SAM" id="SignalP"/>
    </source>
</evidence>
<dbReference type="Gene3D" id="3.40.190.10">
    <property type="entry name" value="Periplasmic binding protein-like II"/>
    <property type="match status" value="2"/>
</dbReference>
<evidence type="ECO:0000256" key="1">
    <source>
        <dbReference type="ARBA" id="ARBA00004635"/>
    </source>
</evidence>
<gene>
    <name evidence="9" type="ORF">LY60_00125</name>
</gene>
<evidence type="ECO:0000313" key="9">
    <source>
        <dbReference type="EMBL" id="TWH83516.1"/>
    </source>
</evidence>
<keyword evidence="4" id="KW-0564">Palmitate</keyword>